<dbReference type="Proteomes" id="UP000256541">
    <property type="component" value="Unassembled WGS sequence"/>
</dbReference>
<dbReference type="PANTHER" id="PTHR11803:SF39">
    <property type="entry name" value="2-IMINOBUTANOATE_2-IMINOPROPANOATE DEAMINASE"/>
    <property type="match status" value="1"/>
</dbReference>
<dbReference type="Gene3D" id="3.30.1330.40">
    <property type="entry name" value="RutC-like"/>
    <property type="match status" value="1"/>
</dbReference>
<reference evidence="1 2" key="1">
    <citation type="submission" date="2017-04" db="EMBL/GenBank/DDBJ databases">
        <title>Comparative genome analysis of Subtercola boreus.</title>
        <authorList>
            <person name="Cho Y.-J."/>
            <person name="Cho A."/>
            <person name="Kim O.-S."/>
            <person name="Lee J.-I."/>
        </authorList>
    </citation>
    <scope>NUCLEOTIDE SEQUENCE [LARGE SCALE GENOMIC DNA]</scope>
    <source>
        <strain evidence="1 2">P27479</strain>
    </source>
</reference>
<sequence length="120" mass="12429">MEYIRRGASPSAPYVSGVVADGRLVFVSGQTPTRHGEVVAGTIAEQTELVMANMSAILDAAGAALSDVVRCGVFLADLADLPEFNEAYVRAFGTRVPARTAVGANLPGYGVEIDCIAAIT</sequence>
<evidence type="ECO:0008006" key="3">
    <source>
        <dbReference type="Google" id="ProtNLM"/>
    </source>
</evidence>
<dbReference type="CDD" id="cd00448">
    <property type="entry name" value="YjgF_YER057c_UK114_family"/>
    <property type="match status" value="1"/>
</dbReference>
<dbReference type="AlphaFoldDB" id="A0A3E0VS40"/>
<comment type="caution">
    <text evidence="1">The sequence shown here is derived from an EMBL/GenBank/DDBJ whole genome shotgun (WGS) entry which is preliminary data.</text>
</comment>
<dbReference type="OrthoDB" id="9815126at2"/>
<dbReference type="EMBL" id="NBXB01000084">
    <property type="protein sequence ID" value="RFA11687.1"/>
    <property type="molecule type" value="Genomic_DNA"/>
</dbReference>
<evidence type="ECO:0000313" key="1">
    <source>
        <dbReference type="EMBL" id="RFA11687.1"/>
    </source>
</evidence>
<proteinExistence type="predicted"/>
<protein>
    <recommendedName>
        <fullName evidence="3">Reactive intermediate/imine deaminase</fullName>
    </recommendedName>
</protein>
<gene>
    <name evidence="1" type="ORF">B7R22_18400</name>
</gene>
<accession>A0A3E0VS40</accession>
<dbReference type="InterPro" id="IPR035959">
    <property type="entry name" value="RutC-like_sf"/>
</dbReference>
<organism evidence="1 2">
    <name type="scientific">Subtercola boreus</name>
    <dbReference type="NCBI Taxonomy" id="120213"/>
    <lineage>
        <taxon>Bacteria</taxon>
        <taxon>Bacillati</taxon>
        <taxon>Actinomycetota</taxon>
        <taxon>Actinomycetes</taxon>
        <taxon>Micrococcales</taxon>
        <taxon>Microbacteriaceae</taxon>
        <taxon>Subtercola</taxon>
    </lineage>
</organism>
<dbReference type="Pfam" id="PF01042">
    <property type="entry name" value="Ribonuc_L-PSP"/>
    <property type="match status" value="1"/>
</dbReference>
<dbReference type="GO" id="GO:0005829">
    <property type="term" value="C:cytosol"/>
    <property type="evidence" value="ECO:0007669"/>
    <property type="project" value="TreeGrafter"/>
</dbReference>
<dbReference type="InterPro" id="IPR006175">
    <property type="entry name" value="YjgF/YER057c/UK114"/>
</dbReference>
<dbReference type="GO" id="GO:0019239">
    <property type="term" value="F:deaminase activity"/>
    <property type="evidence" value="ECO:0007669"/>
    <property type="project" value="TreeGrafter"/>
</dbReference>
<evidence type="ECO:0000313" key="2">
    <source>
        <dbReference type="Proteomes" id="UP000256541"/>
    </source>
</evidence>
<name>A0A3E0VS40_9MICO</name>
<dbReference type="PANTHER" id="PTHR11803">
    <property type="entry name" value="2-IMINOBUTANOATE/2-IMINOPROPANOATE DEAMINASE RIDA"/>
    <property type="match status" value="1"/>
</dbReference>
<dbReference type="SUPFAM" id="SSF55298">
    <property type="entry name" value="YjgF-like"/>
    <property type="match status" value="1"/>
</dbReference>